<protein>
    <submittedName>
        <fullName evidence="1">Uncharacterized protein</fullName>
    </submittedName>
</protein>
<evidence type="ECO:0000313" key="1">
    <source>
        <dbReference type="EMBL" id="KAK2119163.1"/>
    </source>
</evidence>
<evidence type="ECO:0000313" key="2">
    <source>
        <dbReference type="Proteomes" id="UP001266305"/>
    </source>
</evidence>
<comment type="caution">
    <text evidence="1">The sequence shown here is derived from an EMBL/GenBank/DDBJ whole genome shotgun (WGS) entry which is preliminary data.</text>
</comment>
<dbReference type="EMBL" id="JASSZA010000001">
    <property type="protein sequence ID" value="KAK2119163.1"/>
    <property type="molecule type" value="Genomic_DNA"/>
</dbReference>
<accession>A0ABQ9WBZ7</accession>
<proteinExistence type="predicted"/>
<organism evidence="1 2">
    <name type="scientific">Saguinus oedipus</name>
    <name type="common">Cotton-top tamarin</name>
    <name type="synonym">Oedipomidas oedipus</name>
    <dbReference type="NCBI Taxonomy" id="9490"/>
    <lineage>
        <taxon>Eukaryota</taxon>
        <taxon>Metazoa</taxon>
        <taxon>Chordata</taxon>
        <taxon>Craniata</taxon>
        <taxon>Vertebrata</taxon>
        <taxon>Euteleostomi</taxon>
        <taxon>Mammalia</taxon>
        <taxon>Eutheria</taxon>
        <taxon>Euarchontoglires</taxon>
        <taxon>Primates</taxon>
        <taxon>Haplorrhini</taxon>
        <taxon>Platyrrhini</taxon>
        <taxon>Cebidae</taxon>
        <taxon>Callitrichinae</taxon>
        <taxon>Saguinus</taxon>
    </lineage>
</organism>
<name>A0ABQ9WBZ7_SAGOE</name>
<dbReference type="Proteomes" id="UP001266305">
    <property type="component" value="Unassembled WGS sequence"/>
</dbReference>
<reference evidence="1 2" key="1">
    <citation type="submission" date="2023-05" db="EMBL/GenBank/DDBJ databases">
        <title>B98-5 Cell Line De Novo Hybrid Assembly: An Optical Mapping Approach.</title>
        <authorList>
            <person name="Kananen K."/>
            <person name="Auerbach J.A."/>
            <person name="Kautto E."/>
            <person name="Blachly J.S."/>
        </authorList>
    </citation>
    <scope>NUCLEOTIDE SEQUENCE [LARGE SCALE GENOMIC DNA]</scope>
    <source>
        <strain evidence="1">B95-8</strain>
        <tissue evidence="1">Cell line</tissue>
    </source>
</reference>
<feature type="non-terminal residue" evidence="1">
    <location>
        <position position="137"/>
    </location>
</feature>
<gene>
    <name evidence="1" type="ORF">P7K49_000549</name>
</gene>
<sequence length="137" mass="15111">MPEVAEAAPRAFSRLVLTAAGFSEVPHSDRSAWISGPLSQRLFQSIAAFSASSSWLNEVVGQVITDVHLLSFPILLLHVCKNLLKTFITVFLHLNVAHCTVRAVSRLYTVLGITKDVLNQDDLAKRRFIVQPRATVS</sequence>
<keyword evidence="2" id="KW-1185">Reference proteome</keyword>